<dbReference type="PANTHER" id="PTHR43158:SF2">
    <property type="entry name" value="SKFA PEPTIDE EXPORT ATP-BINDING PROTEIN SKFE"/>
    <property type="match status" value="1"/>
</dbReference>
<sequence>MTEQISEDSDLVVRMAGVTVRRGRTSLVRGIDWSVELDERWVVLGPNGAGKTTLLRLAGAELHPTTGTVHVLGEKLGRTDVFELRPRIGLCSAALAARVPPEEKVSDVVVSAGYGVIGRWREQYDSMDIGRAEELLAALGIKHLADRLFGTLSEGERKRTLIARALMTDPEMLLLDEPAAGLDLGGREDLVARLSEFALDPDAPAMVLVTHHVEEIPPGFTHALLLREGGVVAQGLISDVITAENLSATFGQDLELDRFGDRFFARRRTGAVATEG</sequence>
<dbReference type="PROSITE" id="PS50893">
    <property type="entry name" value="ABC_TRANSPORTER_2"/>
    <property type="match status" value="1"/>
</dbReference>
<accession>A0ABR6BGW5</accession>
<evidence type="ECO:0000313" key="5">
    <source>
        <dbReference type="Proteomes" id="UP000517916"/>
    </source>
</evidence>
<dbReference type="InterPro" id="IPR003593">
    <property type="entry name" value="AAA+_ATPase"/>
</dbReference>
<evidence type="ECO:0000256" key="1">
    <source>
        <dbReference type="ARBA" id="ARBA00022741"/>
    </source>
</evidence>
<dbReference type="Gene3D" id="3.40.50.300">
    <property type="entry name" value="P-loop containing nucleotide triphosphate hydrolases"/>
    <property type="match status" value="1"/>
</dbReference>
<dbReference type="PANTHER" id="PTHR43158">
    <property type="entry name" value="SKFA PEPTIDE EXPORT ATP-BINDING PROTEIN SKFE"/>
    <property type="match status" value="1"/>
</dbReference>
<gene>
    <name evidence="4" type="ORF">BC739_003327</name>
</gene>
<dbReference type="SMART" id="SM00382">
    <property type="entry name" value="AAA"/>
    <property type="match status" value="1"/>
</dbReference>
<keyword evidence="1" id="KW-0547">Nucleotide-binding</keyword>
<organism evidence="4 5">
    <name type="scientific">Kutzneria viridogrisea</name>
    <dbReference type="NCBI Taxonomy" id="47990"/>
    <lineage>
        <taxon>Bacteria</taxon>
        <taxon>Bacillati</taxon>
        <taxon>Actinomycetota</taxon>
        <taxon>Actinomycetes</taxon>
        <taxon>Pseudonocardiales</taxon>
        <taxon>Pseudonocardiaceae</taxon>
        <taxon>Kutzneria</taxon>
    </lineage>
</organism>
<feature type="domain" description="ABC transporter" evidence="3">
    <location>
        <begin position="13"/>
        <end position="253"/>
    </location>
</feature>
<dbReference type="EMBL" id="JACJID010000002">
    <property type="protein sequence ID" value="MBA8926128.1"/>
    <property type="molecule type" value="Genomic_DNA"/>
</dbReference>
<evidence type="ECO:0000313" key="4">
    <source>
        <dbReference type="EMBL" id="MBA8926128.1"/>
    </source>
</evidence>
<dbReference type="InterPro" id="IPR003439">
    <property type="entry name" value="ABC_transporter-like_ATP-bd"/>
</dbReference>
<keyword evidence="5" id="KW-1185">Reference proteome</keyword>
<proteinExistence type="predicted"/>
<dbReference type="InterPro" id="IPR027417">
    <property type="entry name" value="P-loop_NTPase"/>
</dbReference>
<protein>
    <submittedName>
        <fullName evidence="4">Iron complex transport system ATP-binding protein</fullName>
    </submittedName>
</protein>
<keyword evidence="2 4" id="KW-0067">ATP-binding</keyword>
<comment type="caution">
    <text evidence="4">The sequence shown here is derived from an EMBL/GenBank/DDBJ whole genome shotgun (WGS) entry which is preliminary data.</text>
</comment>
<dbReference type="SUPFAM" id="SSF52540">
    <property type="entry name" value="P-loop containing nucleoside triphosphate hydrolases"/>
    <property type="match status" value="1"/>
</dbReference>
<dbReference type="GO" id="GO:0005524">
    <property type="term" value="F:ATP binding"/>
    <property type="evidence" value="ECO:0007669"/>
    <property type="project" value="UniProtKB-KW"/>
</dbReference>
<evidence type="ECO:0000256" key="2">
    <source>
        <dbReference type="ARBA" id="ARBA00022840"/>
    </source>
</evidence>
<dbReference type="Pfam" id="PF00005">
    <property type="entry name" value="ABC_tran"/>
    <property type="match status" value="1"/>
</dbReference>
<evidence type="ECO:0000259" key="3">
    <source>
        <dbReference type="PROSITE" id="PS50893"/>
    </source>
</evidence>
<reference evidence="4 5" key="1">
    <citation type="submission" date="2020-08" db="EMBL/GenBank/DDBJ databases">
        <title>Genomic Encyclopedia of Archaeal and Bacterial Type Strains, Phase II (KMG-II): from individual species to whole genera.</title>
        <authorList>
            <person name="Goeker M."/>
        </authorList>
    </citation>
    <scope>NUCLEOTIDE SEQUENCE [LARGE SCALE GENOMIC DNA]</scope>
    <source>
        <strain evidence="4 5">DSM 43850</strain>
    </source>
</reference>
<dbReference type="Proteomes" id="UP000517916">
    <property type="component" value="Unassembled WGS sequence"/>
</dbReference>
<name>A0ABR6BGW5_9PSEU</name>